<sequence length="897" mass="100790">MCEKMSVENQLAQAWRNIFDGSQQAIDWVSQVRPNVARLNNEADGLILELRRLRNTAKRLGAVSERPMTTGFFGLSQAGKSFLISALAADANGNLETLFDGRKLDFIKHVNPPGGGKEATGLVTRFSRTAKGGIQGYPLELRLFHEIEIAKLLVNSYFNDFDKEKVDYKLDQQNVNALLRRMTAKMSAQRVTGVTEDDVVDLQDYATESFGKSLAMLQGGYWAKATLIAPYLSINDRAQLFSILWGEEADLSAIYVQFAHTLAALGNADRVYAPLTAVVKEVNGELSQADSIMNVDMLERLNTDKDELLEVRPYFSEDNIGEPVKISLAQLTALTAELVFPLINPTRVPAVESVDLLDFPGYRGRLAISSLKEIQEGNPVSQLILRGKVAYLFERYTDSQEMNLLIVCTPSDKQSDVNSVGPVLERWINKTQGDTPEARSQRKPGLLWAITMFDKRISADLTKDENMLKISWGSGGLLKQTILERFGNYPWLNDWSNGKPFNNTFLVRKPGFKVSFLDVEDGQELRVRSNESAQLDLLRRTFADDPDIQKHIANPQEAWDSMMLLNDGGMQRISDYLKTVAMPQVKQKRIAEQLNHAIRHIVENRFATWYQSDGTEEVQRKQQLAKLVIGELQKSALIVGEFLRSLQLPEETIHSLYFADNDDDLLSPSAKDSDEANKSNAFASGFGFDDGFDLFDEPQSAVKNPNVSEEKLPESRFAQAVFKAWIEHLRGISMDPRNTRFYPFSAQCIEGIVGELITGANRLNLLNRLTKVINRNEVGASKRDQIVERQVFSVTTEIADFLAWLGFDQMPVAERPASRVRDGQIFEIAEVEKINNLPKLSNYTGDYTKNYLTDWFIAFMEFTQSNAGHSAGREIDAVQNARLGEILNVFRNSAVAE</sequence>
<dbReference type="EMBL" id="QMGS01000085">
    <property type="protein sequence ID" value="RMW80896.1"/>
    <property type="molecule type" value="Genomic_DNA"/>
</dbReference>
<dbReference type="PIRSF" id="PIRSF034586">
    <property type="entry name" value="Vir_effector_SfrC"/>
    <property type="match status" value="1"/>
</dbReference>
<reference evidence="1 2" key="1">
    <citation type="journal article" date="2019" name="J. Oral Microbiol.">
        <title>Role of OmpA1 and OmpA2 in Aggregatibacter actinomycetemcomitans and Aggregatibacter aphrophilus serum resistance.</title>
        <authorList>
            <person name="Lindholm M."/>
            <person name="Min Aung K."/>
            <person name="Nyunt Wai S."/>
            <person name="Oscarsson J."/>
        </authorList>
    </citation>
    <scope>NUCLEOTIDE SEQUENCE [LARGE SCALE GENOMIC DNA]</scope>
    <source>
        <strain evidence="1 2">HK83</strain>
    </source>
</reference>
<comment type="caution">
    <text evidence="1">The sequence shown here is derived from an EMBL/GenBank/DDBJ whole genome shotgun (WGS) entry which is preliminary data.</text>
</comment>
<dbReference type="Pfam" id="PF10139">
    <property type="entry name" value="Virul_Fac"/>
    <property type="match status" value="1"/>
</dbReference>
<gene>
    <name evidence="1" type="ORF">DOL88_08910</name>
</gene>
<keyword evidence="2" id="KW-1185">Reference proteome</keyword>
<evidence type="ECO:0000313" key="2">
    <source>
        <dbReference type="Proteomes" id="UP000274211"/>
    </source>
</evidence>
<accession>A0ABX9VSQ6</accession>
<name>A0ABX9VSQ6_AGGAP</name>
<evidence type="ECO:0008006" key="3">
    <source>
        <dbReference type="Google" id="ProtNLM"/>
    </source>
</evidence>
<proteinExistence type="predicted"/>
<evidence type="ECO:0000313" key="1">
    <source>
        <dbReference type="EMBL" id="RMW80896.1"/>
    </source>
</evidence>
<dbReference type="InterPro" id="IPR017030">
    <property type="entry name" value="Vir_effector_SfrC"/>
</dbReference>
<dbReference type="Proteomes" id="UP000274211">
    <property type="component" value="Unassembled WGS sequence"/>
</dbReference>
<organism evidence="1 2">
    <name type="scientific">Aggregatibacter aphrophilus</name>
    <name type="common">Haemophilus aphrophilus</name>
    <dbReference type="NCBI Taxonomy" id="732"/>
    <lineage>
        <taxon>Bacteria</taxon>
        <taxon>Pseudomonadati</taxon>
        <taxon>Pseudomonadota</taxon>
        <taxon>Gammaproteobacteria</taxon>
        <taxon>Pasteurellales</taxon>
        <taxon>Pasteurellaceae</taxon>
        <taxon>Aggregatibacter</taxon>
    </lineage>
</organism>
<protein>
    <recommendedName>
        <fullName evidence="3">Virulence factor</fullName>
    </recommendedName>
</protein>